<dbReference type="PROSITE" id="PS51160">
    <property type="entry name" value="ACYLPHOSPHATASE_3"/>
    <property type="match status" value="1"/>
</dbReference>
<evidence type="ECO:0000313" key="5">
    <source>
        <dbReference type="Proteomes" id="UP000245396"/>
    </source>
</evidence>
<evidence type="ECO:0000256" key="2">
    <source>
        <dbReference type="RuleBase" id="RU004168"/>
    </source>
</evidence>
<comment type="caution">
    <text evidence="4">The sequence shown here is derived from an EMBL/GenBank/DDBJ whole genome shotgun (WGS) entry which is preliminary data.</text>
</comment>
<dbReference type="OrthoDB" id="7774747at2"/>
<dbReference type="AlphaFoldDB" id="A0A316C8T8"/>
<organism evidence="4 5">
    <name type="scientific">Pseudaminobacter salicylatoxidans</name>
    <dbReference type="NCBI Taxonomy" id="93369"/>
    <lineage>
        <taxon>Bacteria</taxon>
        <taxon>Pseudomonadati</taxon>
        <taxon>Pseudomonadota</taxon>
        <taxon>Alphaproteobacteria</taxon>
        <taxon>Hyphomicrobiales</taxon>
        <taxon>Phyllobacteriaceae</taxon>
        <taxon>Pseudaminobacter</taxon>
    </lineage>
</organism>
<accession>A0A316C8T8</accession>
<dbReference type="STRING" id="1192868.GCA_000304395_04331"/>
<evidence type="ECO:0000313" key="4">
    <source>
        <dbReference type="EMBL" id="PWJ86212.1"/>
    </source>
</evidence>
<sequence length="101" mass="11039">MEYFSGRLGLGGANERAAEICFEGELGLPFVTFVTARAKRLGLKGWIEEAGSSVLVLVEGPEALVDSFEITCSLGPIDARVDHWLRTDRPLGLNEAGFERR</sequence>
<dbReference type="RefSeq" id="WP_019173759.1">
    <property type="nucleotide sequence ID" value="NZ_QGGG01000001.1"/>
</dbReference>
<comment type="caution">
    <text evidence="1">Lacks conserved residue(s) required for the propagation of feature annotation.</text>
</comment>
<dbReference type="InterPro" id="IPR001792">
    <property type="entry name" value="Acylphosphatase-like_dom"/>
</dbReference>
<dbReference type="Proteomes" id="UP000245396">
    <property type="component" value="Unassembled WGS sequence"/>
</dbReference>
<protein>
    <submittedName>
        <fullName evidence="4">Acylphosphatase</fullName>
    </submittedName>
</protein>
<feature type="domain" description="Acylphosphatase-like" evidence="3">
    <location>
        <begin position="17"/>
        <end position="101"/>
    </location>
</feature>
<dbReference type="EMBL" id="QGGG01000001">
    <property type="protein sequence ID" value="PWJ86212.1"/>
    <property type="molecule type" value="Genomic_DNA"/>
</dbReference>
<gene>
    <name evidence="4" type="ORF">C7441_10191</name>
</gene>
<reference evidence="4 5" key="1">
    <citation type="submission" date="2018-05" db="EMBL/GenBank/DDBJ databases">
        <title>Genomic Encyclopedia of Type Strains, Phase IV (KMG-IV): sequencing the most valuable type-strain genomes for metagenomic binning, comparative biology and taxonomic classification.</title>
        <authorList>
            <person name="Goeker M."/>
        </authorList>
    </citation>
    <scope>NUCLEOTIDE SEQUENCE [LARGE SCALE GENOMIC DNA]</scope>
    <source>
        <strain evidence="4 5">DSM 6986</strain>
    </source>
</reference>
<evidence type="ECO:0000256" key="1">
    <source>
        <dbReference type="PROSITE-ProRule" id="PRU00520"/>
    </source>
</evidence>
<proteinExistence type="inferred from homology"/>
<evidence type="ECO:0000259" key="3">
    <source>
        <dbReference type="PROSITE" id="PS51160"/>
    </source>
</evidence>
<dbReference type="Gene3D" id="3.30.70.100">
    <property type="match status" value="1"/>
</dbReference>
<keyword evidence="5" id="KW-1185">Reference proteome</keyword>
<dbReference type="SUPFAM" id="SSF54975">
    <property type="entry name" value="Acylphosphatase/BLUF domain-like"/>
    <property type="match status" value="1"/>
</dbReference>
<comment type="similarity">
    <text evidence="2">Belongs to the acylphosphatase family.</text>
</comment>
<dbReference type="Pfam" id="PF00708">
    <property type="entry name" value="Acylphosphatase"/>
    <property type="match status" value="1"/>
</dbReference>
<name>A0A316C8T8_PSESE</name>
<dbReference type="InterPro" id="IPR036046">
    <property type="entry name" value="Acylphosphatase-like_dom_sf"/>
</dbReference>